<reference evidence="4 5" key="1">
    <citation type="submission" date="2019-12" db="EMBL/GenBank/DDBJ databases">
        <title>A genome sequence resource for the geographically widespread anthracnose pathogen Colletotrichum asianum.</title>
        <authorList>
            <person name="Meng Y."/>
        </authorList>
    </citation>
    <scope>NUCLEOTIDE SEQUENCE [LARGE SCALE GENOMIC DNA]</scope>
    <source>
        <strain evidence="4 5">ICMP 18580</strain>
    </source>
</reference>
<keyword evidence="4" id="KW-0808">Transferase</keyword>
<accession>A0A8H3ZWW8</accession>
<dbReference type="SUPFAM" id="SSF53383">
    <property type="entry name" value="PLP-dependent transferases"/>
    <property type="match status" value="1"/>
</dbReference>
<dbReference type="InterPro" id="IPR015421">
    <property type="entry name" value="PyrdxlP-dep_Trfase_major"/>
</dbReference>
<dbReference type="GO" id="GO:0005829">
    <property type="term" value="C:cytosol"/>
    <property type="evidence" value="ECO:0007669"/>
    <property type="project" value="TreeGrafter"/>
</dbReference>
<keyword evidence="5" id="KW-1185">Reference proteome</keyword>
<dbReference type="Gene3D" id="3.40.640.10">
    <property type="entry name" value="Type I PLP-dependent aspartate aminotransferase-like (Major domain)"/>
    <property type="match status" value="2"/>
</dbReference>
<dbReference type="Proteomes" id="UP000434172">
    <property type="component" value="Unassembled WGS sequence"/>
</dbReference>
<dbReference type="InterPro" id="IPR015422">
    <property type="entry name" value="PyrdxlP-dep_Trfase_small"/>
</dbReference>
<name>A0A8H3ZWW8_9PEZI</name>
<sequence length="321" mass="35621">MYGEWLSDNVSFVDPCYAYRLKGIGETDEEYVHRLANQLENEILPVGSENVAAFIAETVSGTTLGCLPAVPGYFRAARGICDKYDILLILDEVSIIFSPVCDSKIDKVTAWIMCGMGKTGTMHAWEQEGILGPDIQTVGKALGGGFIPLSGVFLRENIFEALASGSGGLAHGHTFQAHPAVCAAAIEVQRTFRHENLLQNVSDMEAVQETLLRTERRHLQPVADIRGRGLFWAVEFMKDKKRKVPFSPESKFYNRVVDRALTLSLNILGNLGTTGEVHVEHVIMSPPYIVTKTELQHMVRILKGAIEDVNRDFFESQNPRL</sequence>
<evidence type="ECO:0000313" key="5">
    <source>
        <dbReference type="Proteomes" id="UP000434172"/>
    </source>
</evidence>
<dbReference type="GO" id="GO:0008483">
    <property type="term" value="F:transaminase activity"/>
    <property type="evidence" value="ECO:0007669"/>
    <property type="project" value="UniProtKB-KW"/>
</dbReference>
<dbReference type="Pfam" id="PF00202">
    <property type="entry name" value="Aminotran_3"/>
    <property type="match status" value="2"/>
</dbReference>
<organism evidence="4 5">
    <name type="scientific">Colletotrichum asianum</name>
    <dbReference type="NCBI Taxonomy" id="702518"/>
    <lineage>
        <taxon>Eukaryota</taxon>
        <taxon>Fungi</taxon>
        <taxon>Dikarya</taxon>
        <taxon>Ascomycota</taxon>
        <taxon>Pezizomycotina</taxon>
        <taxon>Sordariomycetes</taxon>
        <taxon>Hypocreomycetidae</taxon>
        <taxon>Glomerellales</taxon>
        <taxon>Glomerellaceae</taxon>
        <taxon>Colletotrichum</taxon>
        <taxon>Colletotrichum gloeosporioides species complex</taxon>
    </lineage>
</organism>
<evidence type="ECO:0000256" key="2">
    <source>
        <dbReference type="ARBA" id="ARBA00022898"/>
    </source>
</evidence>
<evidence type="ECO:0000256" key="1">
    <source>
        <dbReference type="ARBA" id="ARBA00008954"/>
    </source>
</evidence>
<dbReference type="InterPro" id="IPR005814">
    <property type="entry name" value="Aminotrans_3"/>
</dbReference>
<dbReference type="Gene3D" id="3.90.1150.10">
    <property type="entry name" value="Aspartate Aminotransferase, domain 1"/>
    <property type="match status" value="1"/>
</dbReference>
<dbReference type="AlphaFoldDB" id="A0A8H3ZWW8"/>
<dbReference type="PANTHER" id="PTHR43094">
    <property type="entry name" value="AMINOTRANSFERASE"/>
    <property type="match status" value="1"/>
</dbReference>
<gene>
    <name evidence="4" type="ORF">GQ607_005276</name>
</gene>
<dbReference type="GO" id="GO:0030170">
    <property type="term" value="F:pyridoxal phosphate binding"/>
    <property type="evidence" value="ECO:0007669"/>
    <property type="project" value="InterPro"/>
</dbReference>
<protein>
    <submittedName>
        <fullName evidence="4">Putative class III aminotransferase</fullName>
    </submittedName>
</protein>
<dbReference type="OrthoDB" id="5419315at2759"/>
<keyword evidence="4" id="KW-0032">Aminotransferase</keyword>
<comment type="caution">
    <text evidence="4">The sequence shown here is derived from an EMBL/GenBank/DDBJ whole genome shotgun (WGS) entry which is preliminary data.</text>
</comment>
<keyword evidence="2 3" id="KW-0663">Pyridoxal phosphate</keyword>
<dbReference type="EMBL" id="WOWK01000023">
    <property type="protein sequence ID" value="KAF0327415.1"/>
    <property type="molecule type" value="Genomic_DNA"/>
</dbReference>
<proteinExistence type="inferred from homology"/>
<dbReference type="PANTHER" id="PTHR43094:SF1">
    <property type="entry name" value="AMINOTRANSFERASE CLASS-III"/>
    <property type="match status" value="1"/>
</dbReference>
<evidence type="ECO:0000313" key="4">
    <source>
        <dbReference type="EMBL" id="KAF0327415.1"/>
    </source>
</evidence>
<evidence type="ECO:0000256" key="3">
    <source>
        <dbReference type="RuleBase" id="RU003560"/>
    </source>
</evidence>
<dbReference type="InterPro" id="IPR015424">
    <property type="entry name" value="PyrdxlP-dep_Trfase"/>
</dbReference>
<comment type="similarity">
    <text evidence="1 3">Belongs to the class-III pyridoxal-phosphate-dependent aminotransferase family.</text>
</comment>